<proteinExistence type="predicted"/>
<organism evidence="1">
    <name type="scientific">Aureoumbra lagunensis</name>
    <dbReference type="NCBI Taxonomy" id="44058"/>
    <lineage>
        <taxon>Eukaryota</taxon>
        <taxon>Sar</taxon>
        <taxon>Stramenopiles</taxon>
        <taxon>Ochrophyta</taxon>
        <taxon>Pelagophyceae</taxon>
        <taxon>Pelagomonadales</taxon>
        <taxon>Aureoumbra</taxon>
    </lineage>
</organism>
<accession>A0A7S3NIZ8</accession>
<dbReference type="AlphaFoldDB" id="A0A7S3NIZ8"/>
<dbReference type="EMBL" id="HBIJ01005722">
    <property type="protein sequence ID" value="CAE0363278.1"/>
    <property type="molecule type" value="Transcribed_RNA"/>
</dbReference>
<name>A0A7S3NIZ8_9STRA</name>
<evidence type="ECO:0000313" key="1">
    <source>
        <dbReference type="EMBL" id="CAE0363278.1"/>
    </source>
</evidence>
<reference evidence="1" key="1">
    <citation type="submission" date="2021-01" db="EMBL/GenBank/DDBJ databases">
        <authorList>
            <person name="Corre E."/>
            <person name="Pelletier E."/>
            <person name="Niang G."/>
            <person name="Scheremetjew M."/>
            <person name="Finn R."/>
            <person name="Kale V."/>
            <person name="Holt S."/>
            <person name="Cochrane G."/>
            <person name="Meng A."/>
            <person name="Brown T."/>
            <person name="Cohen L."/>
        </authorList>
    </citation>
    <scope>NUCLEOTIDE SEQUENCE</scope>
    <source>
        <strain evidence="1">CCMP1510</strain>
    </source>
</reference>
<protein>
    <submittedName>
        <fullName evidence="1">Uncharacterized protein</fullName>
    </submittedName>
</protein>
<gene>
    <name evidence="1" type="ORF">ALAG00032_LOCUS4019</name>
</gene>
<sequence length="332" mass="36123">MMTEALGSIKRAASPIEIQKQNPRMTGIPIDICQSRALEGCPLVRVSSLRCTWPQVSNKSENENACSVAVFLGVGLVAVAYHPPTIMPSCDAALAHFLGTVKPELARGKRVLQVTNHSALSAIAAAAVGALSAIVQPRSISAQNLVCRGLDAARSASRLDQNWSALEIRRDSFNTINADIIIICDIDCRNREHLLSELSTMISQTNFAIVAWPIGKQQASIERQLLDALSSKFDLTLLDLPDLPSDVFKPLHNAARPSSKKRSFSDISTGPFHLDATLRSAKSRVFLRIDQRGFASSNLSSSTGDDERCLRPTGNNHDDYAFLRPRAVSHDV</sequence>